<organism evidence="6 7">
    <name type="scientific">Psychrobacillus glaciei</name>
    <dbReference type="NCBI Taxonomy" id="2283160"/>
    <lineage>
        <taxon>Bacteria</taxon>
        <taxon>Bacillati</taxon>
        <taxon>Bacillota</taxon>
        <taxon>Bacilli</taxon>
        <taxon>Bacillales</taxon>
        <taxon>Bacillaceae</taxon>
        <taxon>Psychrobacillus</taxon>
    </lineage>
</organism>
<evidence type="ECO:0000256" key="1">
    <source>
        <dbReference type="ARBA" id="ARBA00006930"/>
    </source>
</evidence>
<evidence type="ECO:0000313" key="7">
    <source>
        <dbReference type="Proteomes" id="UP000325517"/>
    </source>
</evidence>
<feature type="coiled-coil region" evidence="4">
    <location>
        <begin position="538"/>
        <end position="617"/>
    </location>
</feature>
<proteinExistence type="inferred from homology"/>
<dbReference type="PANTHER" id="PTHR32114:SF2">
    <property type="entry name" value="ABC TRANSPORTER ABCH.3"/>
    <property type="match status" value="1"/>
</dbReference>
<dbReference type="Pfam" id="PF13476">
    <property type="entry name" value="AAA_23"/>
    <property type="match status" value="1"/>
</dbReference>
<dbReference type="EMBL" id="CP031223">
    <property type="protein sequence ID" value="QFF97437.1"/>
    <property type="molecule type" value="Genomic_DNA"/>
</dbReference>
<keyword evidence="7" id="KW-1185">Reference proteome</keyword>
<dbReference type="Gene3D" id="3.40.50.300">
    <property type="entry name" value="P-loop containing nucleotide triphosphate hydrolases"/>
    <property type="match status" value="2"/>
</dbReference>
<evidence type="ECO:0000256" key="2">
    <source>
        <dbReference type="ARBA" id="ARBA00011322"/>
    </source>
</evidence>
<dbReference type="AlphaFoldDB" id="A0A5J6SML0"/>
<comment type="similarity">
    <text evidence="1">Belongs to the SMC family. SbcC subfamily.</text>
</comment>
<dbReference type="GO" id="GO:0016887">
    <property type="term" value="F:ATP hydrolysis activity"/>
    <property type="evidence" value="ECO:0007669"/>
    <property type="project" value="InterPro"/>
</dbReference>
<dbReference type="InterPro" id="IPR038729">
    <property type="entry name" value="Rad50/SbcC_AAA"/>
</dbReference>
<gene>
    <name evidence="6" type="ORF">PB01_00645</name>
</gene>
<reference evidence="6 7" key="1">
    <citation type="submission" date="2018-07" db="EMBL/GenBank/DDBJ databases">
        <title>Complete genome sequence of Psychrobacillus sp. PB01, isolated from iceberg, and comparative genome analysis of Psychrobacillus strains.</title>
        <authorList>
            <person name="Lee P.C."/>
        </authorList>
    </citation>
    <scope>NUCLEOTIDE SEQUENCE [LARGE SCALE GENOMIC DNA]</scope>
    <source>
        <strain evidence="6 7">PB01</strain>
    </source>
</reference>
<name>A0A5J6SML0_9BACI</name>
<dbReference type="Pfam" id="PF13558">
    <property type="entry name" value="SbcC_Walker_B"/>
    <property type="match status" value="1"/>
</dbReference>
<comment type="subunit">
    <text evidence="2">Heterodimer of SbcC and SbcD.</text>
</comment>
<evidence type="ECO:0000313" key="6">
    <source>
        <dbReference type="EMBL" id="QFF97437.1"/>
    </source>
</evidence>
<evidence type="ECO:0000256" key="3">
    <source>
        <dbReference type="ARBA" id="ARBA00013368"/>
    </source>
</evidence>
<feature type="coiled-coil region" evidence="4">
    <location>
        <begin position="758"/>
        <end position="792"/>
    </location>
</feature>
<dbReference type="InterPro" id="IPR027417">
    <property type="entry name" value="P-loop_NTPase"/>
</dbReference>
<dbReference type="KEGG" id="psyo:PB01_00645"/>
<dbReference type="RefSeq" id="WP_151698386.1">
    <property type="nucleotide sequence ID" value="NZ_CP031223.1"/>
</dbReference>
<dbReference type="GO" id="GO:0006302">
    <property type="term" value="P:double-strand break repair"/>
    <property type="evidence" value="ECO:0007669"/>
    <property type="project" value="InterPro"/>
</dbReference>
<feature type="coiled-coil region" evidence="4">
    <location>
        <begin position="290"/>
        <end position="320"/>
    </location>
</feature>
<feature type="domain" description="Rad50/SbcC-type AAA" evidence="5">
    <location>
        <begin position="5"/>
        <end position="207"/>
    </location>
</feature>
<sequence length="1026" mass="117981">MKPLQLKMTAFGPYKSTETIDFTELQNNRLFVISGATGAGKTTIFDGICFALYGYGSGEDRQDTKMMRSDFATDDTHTSVEMTFEIHQRTYRILRQLPHVKKGNKSATGERYEFFEMVESGETPVVERQIVSEINKKVEEIIGLTQGQFSQIVMLPQGEFRKLLTSQTENKEAILRKIFKTEPYKMISERLKDKKLLAEADLKKEELARNSYTEQILASLPMRESSVFELIESSSFNTYQLVEALKEETIFYKEKIQIDELAYKEASEKHAMKQTAYHEAKAVNDRFIELEVKEQSLKVLQEQSEDYARKQSQLEAADRASSIETVEGYYAESKQEADDKSAMLKMAKTNVIAAEEAVKQVEVIYLIEANKKEAREKSVEALIQLNIQIPLFEELETRRTEMLDLEKQNEYLNNQVLVKTNLFLDEKKVNYSLKEAIEKLEEHVEPLDNQVQQLAFLQTKHSFMQEFMLAEMQLHALEITEAKQKNLFQEMKDAYQEVESKYMNNQASLLASKLVAGEACPVCGSMEHRGAGMEVQAYNVNEEELHKLKSQLSKQESSFLKACSQKETAQEMIEKMSVRFEELQLSVQESEQLKKDVEKLEIEVEKLRLEKGKLVTLREAYKTSFQKAEKFEQDKTEVEHSHQLQNSLLKQAKAVYESKKASFPAHISTLQELNDRIREATKYKEQLEKAWDHVQKEQQSATQVFTKAQFALEHTTDAAHEALEKRDRAHVQFQEALKKAGFDTMELYMAAKMSEHNREILKDQCNQYKQTLHTLKEQVKEVREQLATKMKVELAPLAEELVQLKVAYEEAFRMMNSSKEYEKTGMDLEDKITTISERISMLEQHLSRIIDLYDVLRGQNTSKISFERYVQIEYLEQIVQAANERLKHLSGGQYNLIRSERQETHGKQSGLGLDVYDAYTGQMRDVKTLSGGEKFNASLCLALGMADVIQSFQGSIRIDTMFIDEGFGSLDEESLNKAIDTLIDLQKSGRMIGVISHVAELKAAIPAILEVEKLKEGYSKTKFVIK</sequence>
<dbReference type="PANTHER" id="PTHR32114">
    <property type="entry name" value="ABC TRANSPORTER ABCH.3"/>
    <property type="match status" value="1"/>
</dbReference>
<dbReference type="Proteomes" id="UP000325517">
    <property type="component" value="Chromosome"/>
</dbReference>
<protein>
    <recommendedName>
        <fullName evidence="3">Nuclease SbcCD subunit C</fullName>
    </recommendedName>
</protein>
<keyword evidence="4" id="KW-0175">Coiled coil</keyword>
<evidence type="ECO:0000256" key="4">
    <source>
        <dbReference type="SAM" id="Coils"/>
    </source>
</evidence>
<accession>A0A5J6SML0</accession>
<evidence type="ECO:0000259" key="5">
    <source>
        <dbReference type="Pfam" id="PF13476"/>
    </source>
</evidence>
<dbReference type="OrthoDB" id="9795626at2"/>
<dbReference type="SUPFAM" id="SSF52540">
    <property type="entry name" value="P-loop containing nucleoside triphosphate hydrolases"/>
    <property type="match status" value="1"/>
</dbReference>